<dbReference type="Pfam" id="PF00563">
    <property type="entry name" value="EAL"/>
    <property type="match status" value="1"/>
</dbReference>
<dbReference type="PANTHER" id="PTHR44757">
    <property type="entry name" value="DIGUANYLATE CYCLASE DGCP"/>
    <property type="match status" value="1"/>
</dbReference>
<dbReference type="CDD" id="cd01949">
    <property type="entry name" value="GGDEF"/>
    <property type="match status" value="1"/>
</dbReference>
<gene>
    <name evidence="3" type="ORF">J2Z53_001023</name>
</gene>
<protein>
    <submittedName>
        <fullName evidence="3">Diguanylate cyclase (GGDEF)-like protein</fullName>
    </submittedName>
</protein>
<organism evidence="3 4">
    <name type="scientific">Clostridium moniliforme</name>
    <dbReference type="NCBI Taxonomy" id="39489"/>
    <lineage>
        <taxon>Bacteria</taxon>
        <taxon>Bacillati</taxon>
        <taxon>Bacillota</taxon>
        <taxon>Clostridia</taxon>
        <taxon>Eubacteriales</taxon>
        <taxon>Clostridiaceae</taxon>
        <taxon>Clostridium</taxon>
    </lineage>
</organism>
<sequence length="586" mass="68111">MKNHDKDIKNTNIVSDKKLSMYKKFFMENLDCIKELSNYTKDTFIKINLKENTIQLLGGPIRNIFNLKNGLNEIDINEFLSSLDEISKIALENIINDEDNYDINELILIGKNKDNDTIWIRCILQKVIENGEDFSYIGVLNDMTEEILKNREYNRIIEYDMTTKVPNKYFMKDVVDNYLLEFEKNEEIGAFLLIDLDNFKLINDIFDHEVGDILLFLIADKLTSILNEYDIICRYSGDEFIIFKPNIKSVDEAESFAKEIINIFDEQLIVRGNQLNITASIGISIYPHNGINFNELLKSADTAVYCAKRNGKNWYKMFNSNLSIELERFYSIQRYLKNAISNDELFLLFQPNISLKDSKMHGMEALLRWNSKELGLVHPNEIIPVAESTRLILPIGTFILEEIFKKAKQLLIDGYENFKIAINLSEMQLRYNTVINDFEYLIKKYNIPPKYIEVEITESILMKSFDKNVKILNQIRDLGVSVALDDFGTGYSSLNYLTKLPIDVLKIDRSFVVDLMKNFKSRCIVENIINLSHKLGISVVAEGVEELEQVNYLKSINCDSIQGYYFSEPDEFSNIKNLFNKEFLIE</sequence>
<dbReference type="SUPFAM" id="SSF141868">
    <property type="entry name" value="EAL domain-like"/>
    <property type="match status" value="1"/>
</dbReference>
<dbReference type="InterPro" id="IPR035919">
    <property type="entry name" value="EAL_sf"/>
</dbReference>
<keyword evidence="4" id="KW-1185">Reference proteome</keyword>
<dbReference type="RefSeq" id="WP_209796137.1">
    <property type="nucleotide sequence ID" value="NZ_JAGGJZ010000002.1"/>
</dbReference>
<name>A0ABS4F026_9CLOT</name>
<dbReference type="SMART" id="SM00267">
    <property type="entry name" value="GGDEF"/>
    <property type="match status" value="1"/>
</dbReference>
<dbReference type="Gene3D" id="3.20.20.450">
    <property type="entry name" value="EAL domain"/>
    <property type="match status" value="1"/>
</dbReference>
<dbReference type="NCBIfam" id="TIGR00254">
    <property type="entry name" value="GGDEF"/>
    <property type="match status" value="1"/>
</dbReference>
<dbReference type="PANTHER" id="PTHR44757:SF2">
    <property type="entry name" value="BIOFILM ARCHITECTURE MAINTENANCE PROTEIN MBAA"/>
    <property type="match status" value="1"/>
</dbReference>
<dbReference type="InterPro" id="IPR000160">
    <property type="entry name" value="GGDEF_dom"/>
</dbReference>
<dbReference type="EMBL" id="JAGGJZ010000002">
    <property type="protein sequence ID" value="MBP1889442.1"/>
    <property type="molecule type" value="Genomic_DNA"/>
</dbReference>
<dbReference type="Pfam" id="PF00990">
    <property type="entry name" value="GGDEF"/>
    <property type="match status" value="1"/>
</dbReference>
<evidence type="ECO:0000259" key="1">
    <source>
        <dbReference type="PROSITE" id="PS50883"/>
    </source>
</evidence>
<dbReference type="SUPFAM" id="SSF55073">
    <property type="entry name" value="Nucleotide cyclase"/>
    <property type="match status" value="1"/>
</dbReference>
<dbReference type="InterPro" id="IPR052155">
    <property type="entry name" value="Biofilm_reg_signaling"/>
</dbReference>
<feature type="domain" description="EAL" evidence="1">
    <location>
        <begin position="329"/>
        <end position="583"/>
    </location>
</feature>
<proteinExistence type="predicted"/>
<dbReference type="InterPro" id="IPR001633">
    <property type="entry name" value="EAL_dom"/>
</dbReference>
<dbReference type="CDD" id="cd01948">
    <property type="entry name" value="EAL"/>
    <property type="match status" value="1"/>
</dbReference>
<evidence type="ECO:0000259" key="2">
    <source>
        <dbReference type="PROSITE" id="PS50887"/>
    </source>
</evidence>
<dbReference type="SMART" id="SM00052">
    <property type="entry name" value="EAL"/>
    <property type="match status" value="1"/>
</dbReference>
<reference evidence="3 4" key="1">
    <citation type="submission" date="2021-03" db="EMBL/GenBank/DDBJ databases">
        <title>Genomic Encyclopedia of Type Strains, Phase IV (KMG-IV): sequencing the most valuable type-strain genomes for metagenomic binning, comparative biology and taxonomic classification.</title>
        <authorList>
            <person name="Goeker M."/>
        </authorList>
    </citation>
    <scope>NUCLEOTIDE SEQUENCE [LARGE SCALE GENOMIC DNA]</scope>
    <source>
        <strain evidence="3 4">DSM 3984</strain>
    </source>
</reference>
<evidence type="ECO:0000313" key="4">
    <source>
        <dbReference type="Proteomes" id="UP000783390"/>
    </source>
</evidence>
<feature type="domain" description="GGDEF" evidence="2">
    <location>
        <begin position="187"/>
        <end position="320"/>
    </location>
</feature>
<dbReference type="Proteomes" id="UP000783390">
    <property type="component" value="Unassembled WGS sequence"/>
</dbReference>
<dbReference type="PROSITE" id="PS50887">
    <property type="entry name" value="GGDEF"/>
    <property type="match status" value="1"/>
</dbReference>
<dbReference type="PROSITE" id="PS50883">
    <property type="entry name" value="EAL"/>
    <property type="match status" value="1"/>
</dbReference>
<dbReference type="InterPro" id="IPR043128">
    <property type="entry name" value="Rev_trsase/Diguanyl_cyclase"/>
</dbReference>
<dbReference type="Gene3D" id="3.30.70.270">
    <property type="match status" value="1"/>
</dbReference>
<evidence type="ECO:0000313" key="3">
    <source>
        <dbReference type="EMBL" id="MBP1889442.1"/>
    </source>
</evidence>
<dbReference type="InterPro" id="IPR029787">
    <property type="entry name" value="Nucleotide_cyclase"/>
</dbReference>
<accession>A0ABS4F026</accession>
<comment type="caution">
    <text evidence="3">The sequence shown here is derived from an EMBL/GenBank/DDBJ whole genome shotgun (WGS) entry which is preliminary data.</text>
</comment>